<dbReference type="FunFam" id="3.40.1400.10:FF:000004">
    <property type="entry name" value="Ribose 5-phosphate isomerase"/>
    <property type="match status" value="1"/>
</dbReference>
<organism evidence="4 5">
    <name type="scientific">Stemphylium lycopersici</name>
    <name type="common">Tomato gray leaf spot disease fungus</name>
    <name type="synonym">Thyrospora lycopersici</name>
    <dbReference type="NCBI Taxonomy" id="183478"/>
    <lineage>
        <taxon>Eukaryota</taxon>
        <taxon>Fungi</taxon>
        <taxon>Dikarya</taxon>
        <taxon>Ascomycota</taxon>
        <taxon>Pezizomycotina</taxon>
        <taxon>Dothideomycetes</taxon>
        <taxon>Pleosporomycetidae</taxon>
        <taxon>Pleosporales</taxon>
        <taxon>Pleosporineae</taxon>
        <taxon>Pleosporaceae</taxon>
        <taxon>Stemphylium</taxon>
    </lineage>
</organism>
<evidence type="ECO:0000256" key="1">
    <source>
        <dbReference type="ARBA" id="ARBA00008754"/>
    </source>
</evidence>
<dbReference type="GO" id="GO:0005975">
    <property type="term" value="P:carbohydrate metabolic process"/>
    <property type="evidence" value="ECO:0007669"/>
    <property type="project" value="InterPro"/>
</dbReference>
<dbReference type="Gene3D" id="3.40.1400.10">
    <property type="entry name" value="Sugar-phosphate isomerase, RpiB/LacA/LacB"/>
    <property type="match status" value="1"/>
</dbReference>
<dbReference type="EMBL" id="QGDH01000031">
    <property type="protein sequence ID" value="RAR13692.1"/>
    <property type="molecule type" value="Genomic_DNA"/>
</dbReference>
<dbReference type="NCBIfam" id="NF004051">
    <property type="entry name" value="PRK05571.1"/>
    <property type="match status" value="1"/>
</dbReference>
<gene>
    <name evidence="4" type="ORF">DDE83_002877</name>
</gene>
<proteinExistence type="inferred from homology"/>
<evidence type="ECO:0000313" key="5">
    <source>
        <dbReference type="Proteomes" id="UP000249619"/>
    </source>
</evidence>
<dbReference type="EC" id="5.3.1.6" evidence="4"/>
<dbReference type="InterPro" id="IPR051812">
    <property type="entry name" value="SPI_LacAB/RpiB"/>
</dbReference>
<protein>
    <submittedName>
        <fullName evidence="4">Ribose 5-phosphate isomerase</fullName>
        <ecNumber evidence="4">5.3.1.6</ecNumber>
    </submittedName>
</protein>
<dbReference type="NCBIfam" id="TIGR00689">
    <property type="entry name" value="rpiB_lacA_lacB"/>
    <property type="match status" value="1"/>
</dbReference>
<reference evidence="5" key="1">
    <citation type="submission" date="2018-05" db="EMBL/GenBank/DDBJ databases">
        <title>Draft genome sequence of Stemphylium lycopersici strain CIDEFI 213.</title>
        <authorList>
            <person name="Medina R."/>
            <person name="Franco M.E.E."/>
            <person name="Lucentini C.G."/>
            <person name="Saparrat M.C.N."/>
            <person name="Balatti P.A."/>
        </authorList>
    </citation>
    <scope>NUCLEOTIDE SEQUENCE [LARGE SCALE GENOMIC DNA]</scope>
    <source>
        <strain evidence="5">CIDEFI 213</strain>
    </source>
</reference>
<dbReference type="Proteomes" id="UP000249619">
    <property type="component" value="Unassembled WGS sequence"/>
</dbReference>
<evidence type="ECO:0000256" key="2">
    <source>
        <dbReference type="ARBA" id="ARBA00023235"/>
    </source>
</evidence>
<comment type="caution">
    <text evidence="4">The sequence shown here is derived from an EMBL/GenBank/DDBJ whole genome shotgun (WGS) entry which is preliminary data.</text>
</comment>
<sequence length="475" mass="51274">MAPPPKRALFSLNLDTDADHVYQKVEDHSKDGDERVKVLESKGPVSGHTDLSVLTRPFEKTVNRAVDEVLDGTGKRVQRTEGEVRYSSSSNTSRRKGGRSLREDSDEEDSEGKGKSTLNVTHKKMPEPTPTPLRIAVGCDDAGVSYKTTLIKDLESNPLIASVTDVGVPSTTDKTAYPHVAVAAARLVASGACDRALLICGTGLGVAISANKVPGIRAVTAHDSFSVERAVLSNDAQVLCMGERVVGIELARRLVREWLGYRFDKASASAKKVEAIMEIEREGRNKASQPSINPSFLPLNHISNPSLPKRPNIPLIPFSQLVILAIYLLPHGETALQHKDALLLRRVHGPMSAVGALGLDTAANTQPLSLAQIPQGSTGAPLLAQRAVEHDRVLVAQGAQQLREPVVERGAGDPRRAADVAANVVRVAHVDYRRVRGEAACGCCACGWRRRRGAGRRGREARGQRFPRYVLQVGD</sequence>
<dbReference type="InterPro" id="IPR003500">
    <property type="entry name" value="RpiB_LacA_LacB"/>
</dbReference>
<dbReference type="SUPFAM" id="SSF89623">
    <property type="entry name" value="Ribose/Galactose isomerase RpiB/AlsB"/>
    <property type="match status" value="1"/>
</dbReference>
<dbReference type="InterPro" id="IPR036569">
    <property type="entry name" value="RpiB_LacA_LacB_sf"/>
</dbReference>
<evidence type="ECO:0000256" key="3">
    <source>
        <dbReference type="SAM" id="MobiDB-lite"/>
    </source>
</evidence>
<evidence type="ECO:0000313" key="4">
    <source>
        <dbReference type="EMBL" id="RAR13692.1"/>
    </source>
</evidence>
<comment type="similarity">
    <text evidence="1">Belongs to the LacAB/RpiB family.</text>
</comment>
<dbReference type="Pfam" id="PF02502">
    <property type="entry name" value="LacAB_rpiB"/>
    <property type="match status" value="1"/>
</dbReference>
<dbReference type="NCBIfam" id="TIGR02133">
    <property type="entry name" value="RPI_actino"/>
    <property type="match status" value="1"/>
</dbReference>
<dbReference type="GO" id="GO:0004751">
    <property type="term" value="F:ribose-5-phosphate isomerase activity"/>
    <property type="evidence" value="ECO:0007669"/>
    <property type="project" value="UniProtKB-EC"/>
</dbReference>
<accession>A0A364N8S9</accession>
<name>A0A364N8S9_STELY</name>
<dbReference type="PANTHER" id="PTHR43732">
    <property type="entry name" value="RIBOSE 5-PHOSPHATE ISOMERASE-RELATED"/>
    <property type="match status" value="1"/>
</dbReference>
<dbReference type="PANTHER" id="PTHR43732:SF1">
    <property type="entry name" value="RIBOSE 5-PHOSPHATE ISOMERASE"/>
    <property type="match status" value="1"/>
</dbReference>
<keyword evidence="5" id="KW-1185">Reference proteome</keyword>
<feature type="region of interest" description="Disordered" evidence="3">
    <location>
        <begin position="69"/>
        <end position="133"/>
    </location>
</feature>
<dbReference type="AlphaFoldDB" id="A0A364N8S9"/>
<keyword evidence="2 4" id="KW-0413">Isomerase</keyword>
<dbReference type="STRING" id="183478.A0A364N8S9"/>
<dbReference type="InterPro" id="IPR011860">
    <property type="entry name" value="Rib-5-P_Isoase_Actino"/>
</dbReference>